<evidence type="ECO:0000313" key="7">
    <source>
        <dbReference type="Proteomes" id="UP000248079"/>
    </source>
</evidence>
<sequence>MKEIIPPVPRKELEKELTEERFVRKTNKGSNEIYCFTHHDSPNLMKEVGRLREITFRKAGGGTGKELDIDKFDIDEKPYHQLIVWDPKAKEILGGYRYILCSEAPVDENGDIYLATSRLFNFSDDFKKNYMPHMIELGRSFVQPDYQSIKKGRKSLYALDNLWDGLGALIVDYPEIKYFFGKVTMYPDYNRDARNHILYFMNKMFNDVEKLAWPTTPLQTNMNEEQLAKDFCGETFDENYKILSQNVRKNGENIPPLINAYMGLSPTMKCFGTAVNTHFGDVEETGIMITIADVYDQKIDRHTSSYLSFLKIKLPKKPNLNIFKKK</sequence>
<keyword evidence="7" id="KW-1185">Reference proteome</keyword>
<dbReference type="GO" id="GO:0006629">
    <property type="term" value="P:lipid metabolic process"/>
    <property type="evidence" value="ECO:0007669"/>
    <property type="project" value="UniProtKB-KW"/>
</dbReference>
<dbReference type="EMBL" id="QFLI01000011">
    <property type="protein sequence ID" value="PXX96821.1"/>
    <property type="molecule type" value="Genomic_DNA"/>
</dbReference>
<organism evidence="6 7">
    <name type="scientific">Marinifilum breve</name>
    <dbReference type="NCBI Taxonomy" id="2184082"/>
    <lineage>
        <taxon>Bacteria</taxon>
        <taxon>Pseudomonadati</taxon>
        <taxon>Bacteroidota</taxon>
        <taxon>Bacteroidia</taxon>
        <taxon>Marinilabiliales</taxon>
        <taxon>Marinifilaceae</taxon>
    </lineage>
</organism>
<keyword evidence="5" id="KW-0012">Acyltransferase</keyword>
<gene>
    <name evidence="6" type="ORF">DF185_19455</name>
</gene>
<comment type="caution">
    <text evidence="6">The sequence shown here is derived from an EMBL/GenBank/DDBJ whole genome shotgun (WGS) entry which is preliminary data.</text>
</comment>
<dbReference type="InterPro" id="IPR016181">
    <property type="entry name" value="Acyl_CoA_acyltransferase"/>
</dbReference>
<name>A0A2V3ZRK2_9BACT</name>
<accession>A0A2V3ZRK2</accession>
<protein>
    <submittedName>
        <fullName evidence="6">Hemolysin</fullName>
    </submittedName>
</protein>
<evidence type="ECO:0000256" key="1">
    <source>
        <dbReference type="ARBA" id="ARBA00005189"/>
    </source>
</evidence>
<keyword evidence="4" id="KW-0443">Lipid metabolism</keyword>
<dbReference type="AlphaFoldDB" id="A0A2V3ZRK2"/>
<dbReference type="RefSeq" id="WP_110362775.1">
    <property type="nucleotide sequence ID" value="NZ_QFLI01000011.1"/>
</dbReference>
<dbReference type="Proteomes" id="UP000248079">
    <property type="component" value="Unassembled WGS sequence"/>
</dbReference>
<evidence type="ECO:0000256" key="5">
    <source>
        <dbReference type="ARBA" id="ARBA00023315"/>
    </source>
</evidence>
<keyword evidence="3" id="KW-0808">Transferase</keyword>
<reference evidence="6 7" key="1">
    <citation type="submission" date="2018-05" db="EMBL/GenBank/DDBJ databases">
        <title>Marinifilum breve JC075T sp. nov., a marine bacterium isolated from Yongle Blue Hole in the South China Sea.</title>
        <authorList>
            <person name="Fu T."/>
        </authorList>
    </citation>
    <scope>NUCLEOTIDE SEQUENCE [LARGE SCALE GENOMIC DNA]</scope>
    <source>
        <strain evidence="6 7">JC075</strain>
    </source>
</reference>
<dbReference type="SUPFAM" id="SSF55729">
    <property type="entry name" value="Acyl-CoA N-acyltransferases (Nat)"/>
    <property type="match status" value="1"/>
</dbReference>
<dbReference type="PANTHER" id="PTHR37323">
    <property type="entry name" value="GCN5-RELATED N-ACETYLTRANSFERASE"/>
    <property type="match status" value="1"/>
</dbReference>
<dbReference type="GO" id="GO:0016746">
    <property type="term" value="F:acyltransferase activity"/>
    <property type="evidence" value="ECO:0007669"/>
    <property type="project" value="UniProtKB-KW"/>
</dbReference>
<dbReference type="Pfam" id="PF13444">
    <property type="entry name" value="Acetyltransf_5"/>
    <property type="match status" value="1"/>
</dbReference>
<dbReference type="OrthoDB" id="1113830at2"/>
<keyword evidence="2" id="KW-0444">Lipid biosynthesis</keyword>
<evidence type="ECO:0000256" key="3">
    <source>
        <dbReference type="ARBA" id="ARBA00022679"/>
    </source>
</evidence>
<proteinExistence type="predicted"/>
<comment type="pathway">
    <text evidence="1">Lipid metabolism.</text>
</comment>
<evidence type="ECO:0000313" key="6">
    <source>
        <dbReference type="EMBL" id="PXX96821.1"/>
    </source>
</evidence>
<evidence type="ECO:0000256" key="4">
    <source>
        <dbReference type="ARBA" id="ARBA00023098"/>
    </source>
</evidence>
<dbReference type="Gene3D" id="3.40.630.30">
    <property type="match status" value="1"/>
</dbReference>
<evidence type="ECO:0000256" key="2">
    <source>
        <dbReference type="ARBA" id="ARBA00022516"/>
    </source>
</evidence>
<dbReference type="InterPro" id="IPR052351">
    <property type="entry name" value="Ornithine_N-alpha-AT"/>
</dbReference>
<dbReference type="PANTHER" id="PTHR37323:SF1">
    <property type="entry name" value="L-ORNITHINE N(ALPHA)-ACYLTRANSFERASE"/>
    <property type="match status" value="1"/>
</dbReference>